<accession>A0ABQ3IZQ1</accession>
<evidence type="ECO:0000313" key="2">
    <source>
        <dbReference type="EMBL" id="GHE96979.1"/>
    </source>
</evidence>
<dbReference type="Proteomes" id="UP000609802">
    <property type="component" value="Unassembled WGS sequence"/>
</dbReference>
<comment type="caution">
    <text evidence="2">The sequence shown here is derived from an EMBL/GenBank/DDBJ whole genome shotgun (WGS) entry which is preliminary data.</text>
</comment>
<dbReference type="RefSeq" id="WP_191286066.1">
    <property type="nucleotide sequence ID" value="NZ_BNCH01000003.1"/>
</dbReference>
<proteinExistence type="predicted"/>
<feature type="signal peptide" evidence="1">
    <location>
        <begin position="1"/>
        <end position="18"/>
    </location>
</feature>
<feature type="chain" id="PRO_5047164224" evidence="1">
    <location>
        <begin position="19"/>
        <end position="163"/>
    </location>
</feature>
<keyword evidence="3" id="KW-1185">Reference proteome</keyword>
<dbReference type="EMBL" id="BNCH01000003">
    <property type="protein sequence ID" value="GHE96979.1"/>
    <property type="molecule type" value="Genomic_DNA"/>
</dbReference>
<gene>
    <name evidence="2" type="ORF">GCM10016455_16770</name>
</gene>
<reference evidence="3" key="1">
    <citation type="journal article" date="2019" name="Int. J. Syst. Evol. Microbiol.">
        <title>The Global Catalogue of Microorganisms (GCM) 10K type strain sequencing project: providing services to taxonomists for standard genome sequencing and annotation.</title>
        <authorList>
            <consortium name="The Broad Institute Genomics Platform"/>
            <consortium name="The Broad Institute Genome Sequencing Center for Infectious Disease"/>
            <person name="Wu L."/>
            <person name="Ma J."/>
        </authorList>
    </citation>
    <scope>NUCLEOTIDE SEQUENCE [LARGE SCALE GENOMIC DNA]</scope>
    <source>
        <strain evidence="3">KCTC 42443</strain>
    </source>
</reference>
<organism evidence="2 3">
    <name type="scientific">Aliiroseovarius zhejiangensis</name>
    <dbReference type="NCBI Taxonomy" id="1632025"/>
    <lineage>
        <taxon>Bacteria</taxon>
        <taxon>Pseudomonadati</taxon>
        <taxon>Pseudomonadota</taxon>
        <taxon>Alphaproteobacteria</taxon>
        <taxon>Rhodobacterales</taxon>
        <taxon>Paracoccaceae</taxon>
        <taxon>Aliiroseovarius</taxon>
    </lineage>
</organism>
<sequence>MRGLLLVIWLVMPQSALALSCLPHNAISAFLDAARSTKSYVAVLGRLSFDASKTPKPDQSRQRLPKPDNFLSGRISGHSLTRSGFDSPFDRAIDINLKCMGPWCARLRNGQEHLVYLERTDGRYLLVSDPCGGYAFATPDPATLDKVRSCMRGQACDPELPRR</sequence>
<evidence type="ECO:0000313" key="3">
    <source>
        <dbReference type="Proteomes" id="UP000609802"/>
    </source>
</evidence>
<keyword evidence="1" id="KW-0732">Signal</keyword>
<name>A0ABQ3IZQ1_9RHOB</name>
<evidence type="ECO:0000256" key="1">
    <source>
        <dbReference type="SAM" id="SignalP"/>
    </source>
</evidence>
<dbReference type="PROSITE" id="PS51257">
    <property type="entry name" value="PROKAR_LIPOPROTEIN"/>
    <property type="match status" value="1"/>
</dbReference>
<protein>
    <submittedName>
        <fullName evidence="2">Uncharacterized protein</fullName>
    </submittedName>
</protein>